<feature type="transmembrane region" description="Helical" evidence="2">
    <location>
        <begin position="37"/>
        <end position="57"/>
    </location>
</feature>
<evidence type="ECO:0000256" key="1">
    <source>
        <dbReference type="ARBA" id="ARBA00023115"/>
    </source>
</evidence>
<dbReference type="HOGENOM" id="CLU_010122_2_0_4"/>
<dbReference type="EMBL" id="ADCY02000052">
    <property type="protein sequence ID" value="EFG30359.1"/>
    <property type="molecule type" value="Genomic_DNA"/>
</dbReference>
<feature type="transmembrane region" description="Helical" evidence="2">
    <location>
        <begin position="193"/>
        <end position="211"/>
    </location>
</feature>
<feature type="transmembrane region" description="Helical" evidence="2">
    <location>
        <begin position="103"/>
        <end position="122"/>
    </location>
</feature>
<sequence>MKNKYLSIYLLAFASGFLSLALEVVWMRIVSFAGHSVPQAFSYTLALFLTGIAIGAWQGRKICRERRIFVNHELIGQYFGYAGCVDLVVLLVTYMSLFISNQSILAVAAIGILIATSVRGVVFPLVHHLGTEKTKSGRQISNVYFSNVVGSSLSPILIGFVLLDIFNTQQIYFAICVCSFLIAAWCTPSSRKLLFYSQIGLLICTLGLLWLPEKLFQALAKDVVGKNIYPITLIENKHGIIQVYYTDGTKVVYGANVYDGKFNIDFFNQNNRIDRAYFVPIMKPDAKNILVIGLSTGSWTRVLSMMPKLEKMTIVEINPDYVKEIAKHPEIAPLLQDERVNIIIDDGRKWVRKNVGQYDVIMMNTTYYWRAYGTNLLSQEFLNILKQHLHTNSMVLYNPTGSEDAFFTAKSVYPQVYDYNGMVVSSFQPIDKPNVDEIAQRLMNLQFPENQQVVFSAEQAKKAAEFFDKQPFHVYKHKENERLPEIIQDSNMITEYKYGKGLFSY</sequence>
<organism evidence="3 4">
    <name type="scientific">Simonsiella muelleri ATCC 29453</name>
    <dbReference type="NCBI Taxonomy" id="641147"/>
    <lineage>
        <taxon>Bacteria</taxon>
        <taxon>Pseudomonadati</taxon>
        <taxon>Pseudomonadota</taxon>
        <taxon>Betaproteobacteria</taxon>
        <taxon>Neisseriales</taxon>
        <taxon>Neisseriaceae</taxon>
        <taxon>Simonsiella</taxon>
    </lineage>
</organism>
<dbReference type="eggNOG" id="COG4262">
    <property type="taxonomic scope" value="Bacteria"/>
</dbReference>
<accession>V9HB66</accession>
<evidence type="ECO:0000313" key="4">
    <source>
        <dbReference type="Proteomes" id="UP000017813"/>
    </source>
</evidence>
<feature type="transmembrane region" description="Helical" evidence="2">
    <location>
        <begin position="143"/>
        <end position="163"/>
    </location>
</feature>
<dbReference type="SUPFAM" id="SSF53335">
    <property type="entry name" value="S-adenosyl-L-methionine-dependent methyltransferases"/>
    <property type="match status" value="1"/>
</dbReference>
<dbReference type="STRING" id="641147.HMPREF9021_01856"/>
<keyword evidence="2" id="KW-1133">Transmembrane helix</keyword>
<evidence type="ECO:0000256" key="2">
    <source>
        <dbReference type="SAM" id="Phobius"/>
    </source>
</evidence>
<dbReference type="Gene3D" id="3.40.50.150">
    <property type="entry name" value="Vaccinia Virus protein VP39"/>
    <property type="match status" value="1"/>
</dbReference>
<dbReference type="CDD" id="cd06174">
    <property type="entry name" value="MFS"/>
    <property type="match status" value="1"/>
</dbReference>
<evidence type="ECO:0008006" key="5">
    <source>
        <dbReference type="Google" id="ProtNLM"/>
    </source>
</evidence>
<feature type="transmembrane region" description="Helical" evidence="2">
    <location>
        <begin position="78"/>
        <end position="97"/>
    </location>
</feature>
<dbReference type="OrthoDB" id="9793120at2"/>
<comment type="caution">
    <text evidence="3">The sequence shown here is derived from an EMBL/GenBank/DDBJ whole genome shotgun (WGS) entry which is preliminary data.</text>
</comment>
<keyword evidence="1" id="KW-0620">Polyamine biosynthesis</keyword>
<dbReference type="PANTHER" id="PTHR43317:SF1">
    <property type="entry name" value="THERMOSPERMINE SYNTHASE ACAULIS5"/>
    <property type="match status" value="1"/>
</dbReference>
<reference evidence="3 4" key="2">
    <citation type="submission" date="2011-10" db="EMBL/GenBank/DDBJ databases">
        <title>The Genome Sequence of Simonsiella muelleri ATCC 29453.</title>
        <authorList>
            <consortium name="The Broad Institute Genome Sequencing Platform"/>
            <consortium name="The Broad Institute Genome Sequencing Center for Infectious Disease"/>
            <person name="Earl A."/>
            <person name="Ward D."/>
            <person name="Feldgarden M."/>
            <person name="Gevers D."/>
            <person name="Izard J."/>
            <person name="Baranova O.V."/>
            <person name="Blanton J.M."/>
            <person name="Tanner A.C."/>
            <person name="Dewhirst F."/>
            <person name="Young S.K."/>
            <person name="Zeng Q."/>
            <person name="Gargeya S."/>
            <person name="Fitzgerald M."/>
            <person name="Haas B."/>
            <person name="Abouelleil A."/>
            <person name="Alvarado L."/>
            <person name="Arachchi H.M."/>
            <person name="Berlin A."/>
            <person name="Brown A."/>
            <person name="Chapman S.B."/>
            <person name="Chen Z."/>
            <person name="Dunbar C."/>
            <person name="Freedman E."/>
            <person name="Gearin G."/>
            <person name="Goldberg J."/>
            <person name="Griggs A."/>
            <person name="Gujja S."/>
            <person name="Heiman D."/>
            <person name="Howarth C."/>
            <person name="Larson L."/>
            <person name="Lui A."/>
            <person name="MacDonald P.J.P."/>
            <person name="Montmayeur A."/>
            <person name="Murphy C."/>
            <person name="Neiman D."/>
            <person name="Pearson M."/>
            <person name="Priest M."/>
            <person name="Roberts A."/>
            <person name="Saif S."/>
            <person name="Shea T."/>
            <person name="Shenoy N."/>
            <person name="Sisk P."/>
            <person name="Stolte C."/>
            <person name="Sykes S."/>
            <person name="Wortman J."/>
            <person name="Nusbaum C."/>
            <person name="Birren B."/>
        </authorList>
    </citation>
    <scope>NUCLEOTIDE SEQUENCE [LARGE SCALE GENOMIC DNA]</scope>
    <source>
        <strain evidence="3 4">ATCC 29453</strain>
    </source>
</reference>
<protein>
    <recommendedName>
        <fullName evidence="5">PABS domain-containing protein</fullName>
    </recommendedName>
</protein>
<dbReference type="InterPro" id="IPR029063">
    <property type="entry name" value="SAM-dependent_MTases_sf"/>
</dbReference>
<feature type="transmembrane region" description="Helical" evidence="2">
    <location>
        <begin position="169"/>
        <end position="186"/>
    </location>
</feature>
<dbReference type="GO" id="GO:0006596">
    <property type="term" value="P:polyamine biosynthetic process"/>
    <property type="evidence" value="ECO:0007669"/>
    <property type="project" value="UniProtKB-KW"/>
</dbReference>
<dbReference type="AlphaFoldDB" id="V9HB66"/>
<dbReference type="KEGG" id="smur:BWP33_11845"/>
<name>V9HB66_9NEIS</name>
<keyword evidence="2" id="KW-0472">Membrane</keyword>
<reference evidence="3 4" key="1">
    <citation type="submission" date="2010-03" db="EMBL/GenBank/DDBJ databases">
        <authorList>
            <consortium name="The Broad Institute Genome Sequencing Platform"/>
            <person name="Ward D."/>
            <person name="Earl A."/>
            <person name="Feldgarden M."/>
            <person name="Gevers D."/>
            <person name="Young S."/>
            <person name="Zeng Q."/>
            <person name="Koehrsen M."/>
            <person name="Alvarado L."/>
            <person name="Berlin A.M."/>
            <person name="Borenstein D."/>
            <person name="Chapman S.B."/>
            <person name="Chen Z."/>
            <person name="Engels R."/>
            <person name="Freedman E."/>
            <person name="Gellesch M."/>
            <person name="Goldberg J."/>
            <person name="Griggs A."/>
            <person name="Gujja S."/>
            <person name="Heilman E.R."/>
            <person name="Heiman D.I."/>
            <person name="Hepburn T.A."/>
            <person name="Howarth C."/>
            <person name="Jen D."/>
            <person name="Larson L."/>
            <person name="Mehta T."/>
            <person name="Park D."/>
            <person name="Pearson M."/>
            <person name="Richards J."/>
            <person name="Roberts A."/>
            <person name="Saif S."/>
            <person name="Shea T.D."/>
            <person name="Shenoy N."/>
            <person name="Sisk P."/>
            <person name="Stolte C."/>
            <person name="Sykes S.N."/>
            <person name="Walk T."/>
            <person name="White J."/>
            <person name="Yandava C."/>
            <person name="Izard J."/>
            <person name="Baranova O.V."/>
            <person name="Blanton J.M."/>
            <person name="Tanner A.C."/>
            <person name="Dewhirst F."/>
            <person name="Haas B."/>
            <person name="Nusbaum C."/>
            <person name="Birren B."/>
        </authorList>
    </citation>
    <scope>NUCLEOTIDE SEQUENCE [LARGE SCALE GENOMIC DNA]</scope>
    <source>
        <strain evidence="3 4">ATCC 29453</strain>
    </source>
</reference>
<gene>
    <name evidence="3" type="ORF">HMPREF9021_01856</name>
</gene>
<evidence type="ECO:0000313" key="3">
    <source>
        <dbReference type="EMBL" id="EFG30359.1"/>
    </source>
</evidence>
<dbReference type="Pfam" id="PF01564">
    <property type="entry name" value="Spermine_synth"/>
    <property type="match status" value="1"/>
</dbReference>
<dbReference type="CDD" id="cd02440">
    <property type="entry name" value="AdoMet_MTases"/>
    <property type="match status" value="1"/>
</dbReference>
<dbReference type="PANTHER" id="PTHR43317">
    <property type="entry name" value="THERMOSPERMINE SYNTHASE ACAULIS5"/>
    <property type="match status" value="1"/>
</dbReference>
<dbReference type="RefSeq" id="WP_002642738.1">
    <property type="nucleotide sequence ID" value="NZ_CP019448.1"/>
</dbReference>
<dbReference type="NCBIfam" id="NF037959">
    <property type="entry name" value="MFS_SpdSyn"/>
    <property type="match status" value="1"/>
</dbReference>
<keyword evidence="4" id="KW-1185">Reference proteome</keyword>
<keyword evidence="2" id="KW-0812">Transmembrane</keyword>
<dbReference type="Proteomes" id="UP000017813">
    <property type="component" value="Unassembled WGS sequence"/>
</dbReference>
<proteinExistence type="predicted"/>